<dbReference type="AlphaFoldDB" id="A0A2K0T0W0"/>
<proteinExistence type="predicted"/>
<organism evidence="1 2">
    <name type="scientific">Trichoderma gamsii</name>
    <dbReference type="NCBI Taxonomy" id="398673"/>
    <lineage>
        <taxon>Eukaryota</taxon>
        <taxon>Fungi</taxon>
        <taxon>Dikarya</taxon>
        <taxon>Ascomycota</taxon>
        <taxon>Pezizomycotina</taxon>
        <taxon>Sordariomycetes</taxon>
        <taxon>Hypocreomycetidae</taxon>
        <taxon>Hypocreales</taxon>
        <taxon>Hypocreaceae</taxon>
        <taxon>Trichoderma</taxon>
    </lineage>
</organism>
<reference evidence="1 2" key="1">
    <citation type="submission" date="2017-02" db="EMBL/GenBank/DDBJ databases">
        <title>Genomes of Trichoderma spp. with biocontrol activity.</title>
        <authorList>
            <person name="Gardiner D."/>
            <person name="Kazan K."/>
            <person name="Vos C."/>
            <person name="Harvey P."/>
        </authorList>
    </citation>
    <scope>NUCLEOTIDE SEQUENCE [LARGE SCALE GENOMIC DNA]</scope>
    <source>
        <strain evidence="1 2">A5MH</strain>
    </source>
</reference>
<accession>A0A2K0T0W0</accession>
<evidence type="ECO:0000313" key="2">
    <source>
        <dbReference type="Proteomes" id="UP000236546"/>
    </source>
</evidence>
<name>A0A2K0T0W0_9HYPO</name>
<gene>
    <name evidence="1" type="ORF">TGAMA5MH_08839</name>
</gene>
<sequence length="184" mass="21535">MFRRGRRSNNGGDDFNANDLNIARLMSIGGIRIEWTSDMSEHLRLYGSGLEDDVSDETKETSDVSYRLSLYWFDARELTYIARDPDDILRDAQEIIRTWSFLFHGPRERRIHEAYRSLPLPDFGLRFFKEHYNFGLEDDILSSTDVPRDVEDAAYRRTMDFAFTHGLDQASGDIQIHLKQPLHK</sequence>
<dbReference type="OrthoDB" id="5428890at2759"/>
<protein>
    <submittedName>
        <fullName evidence="1">Uncharacterized protein</fullName>
    </submittedName>
</protein>
<dbReference type="Proteomes" id="UP000236546">
    <property type="component" value="Unassembled WGS sequence"/>
</dbReference>
<comment type="caution">
    <text evidence="1">The sequence shown here is derived from an EMBL/GenBank/DDBJ whole genome shotgun (WGS) entry which is preliminary data.</text>
</comment>
<evidence type="ECO:0000313" key="1">
    <source>
        <dbReference type="EMBL" id="PNP39162.1"/>
    </source>
</evidence>
<dbReference type="EMBL" id="MTYH01000091">
    <property type="protein sequence ID" value="PNP39162.1"/>
    <property type="molecule type" value="Genomic_DNA"/>
</dbReference>